<accession>A0A6C0JCM8</accession>
<dbReference type="AlphaFoldDB" id="A0A6C0JCM8"/>
<reference evidence="1" key="1">
    <citation type="journal article" date="2020" name="Nature">
        <title>Giant virus diversity and host interactions through global metagenomics.</title>
        <authorList>
            <person name="Schulz F."/>
            <person name="Roux S."/>
            <person name="Paez-Espino D."/>
            <person name="Jungbluth S."/>
            <person name="Walsh D.A."/>
            <person name="Denef V.J."/>
            <person name="McMahon K.D."/>
            <person name="Konstantinidis K.T."/>
            <person name="Eloe-Fadrosh E.A."/>
            <person name="Kyrpides N.C."/>
            <person name="Woyke T."/>
        </authorList>
    </citation>
    <scope>NUCLEOTIDE SEQUENCE</scope>
    <source>
        <strain evidence="1">GVMAG-M-3300026093-6</strain>
    </source>
</reference>
<organism evidence="1">
    <name type="scientific">viral metagenome</name>
    <dbReference type="NCBI Taxonomy" id="1070528"/>
    <lineage>
        <taxon>unclassified sequences</taxon>
        <taxon>metagenomes</taxon>
        <taxon>organismal metagenomes</taxon>
    </lineage>
</organism>
<sequence length="99" mass="10976">MSTQSNPIVNKLYDLSEKSGEIVGKAISGILNTTTFVANVSIDTLKKGNNKLVETVSPTYNVTKDKLSKKIGEVVPEKYKSYFIKEIEETELKETCSDN</sequence>
<evidence type="ECO:0000313" key="1">
    <source>
        <dbReference type="EMBL" id="QHU03392.1"/>
    </source>
</evidence>
<name>A0A6C0JCM8_9ZZZZ</name>
<protein>
    <submittedName>
        <fullName evidence="1">Uncharacterized protein</fullName>
    </submittedName>
</protein>
<dbReference type="EMBL" id="MN740376">
    <property type="protein sequence ID" value="QHU03392.1"/>
    <property type="molecule type" value="Genomic_DNA"/>
</dbReference>
<proteinExistence type="predicted"/>